<evidence type="ECO:0000313" key="2">
    <source>
        <dbReference type="Proteomes" id="UP000319783"/>
    </source>
</evidence>
<dbReference type="AlphaFoldDB" id="A0A533QGU8"/>
<reference evidence="1 2" key="1">
    <citation type="submission" date="2019-04" db="EMBL/GenBank/DDBJ databases">
        <title>Genome of a novel bacterium Candidatus Jettenia ecosi reconstructed from metagenome of an anammox bioreactor.</title>
        <authorList>
            <person name="Mardanov A.V."/>
            <person name="Beletsky A.V."/>
            <person name="Ravin N.V."/>
            <person name="Botchkova E.A."/>
            <person name="Litti Y.V."/>
            <person name="Nozhevnikova A.N."/>
        </authorList>
    </citation>
    <scope>NUCLEOTIDE SEQUENCE [LARGE SCALE GENOMIC DNA]</scope>
    <source>
        <strain evidence="1">J2</strain>
    </source>
</reference>
<protein>
    <submittedName>
        <fullName evidence="1">Uncharacterized protein</fullName>
    </submittedName>
</protein>
<proteinExistence type="predicted"/>
<comment type="caution">
    <text evidence="1">The sequence shown here is derived from an EMBL/GenBank/DDBJ whole genome shotgun (WGS) entry which is preliminary data.</text>
</comment>
<organism evidence="1 2">
    <name type="scientific">Candidatus Jettenia ecosi</name>
    <dbReference type="NCBI Taxonomy" id="2494326"/>
    <lineage>
        <taxon>Bacteria</taxon>
        <taxon>Pseudomonadati</taxon>
        <taxon>Planctomycetota</taxon>
        <taxon>Candidatus Brocadiia</taxon>
        <taxon>Candidatus Brocadiales</taxon>
        <taxon>Candidatus Brocadiaceae</taxon>
        <taxon>Candidatus Jettenia</taxon>
    </lineage>
</organism>
<dbReference type="Proteomes" id="UP000319783">
    <property type="component" value="Unassembled WGS sequence"/>
</dbReference>
<gene>
    <name evidence="1" type="ORF">JETT_1832</name>
</gene>
<accession>A0A533QGU8</accession>
<evidence type="ECO:0000313" key="1">
    <source>
        <dbReference type="EMBL" id="TLD41891.1"/>
    </source>
</evidence>
<sequence length="37" mass="4518">MQNIWVQFTKLNPQEEYYPHVFSVIPKCFPAPHFHED</sequence>
<dbReference type="EMBL" id="SULG01000033">
    <property type="protein sequence ID" value="TLD41891.1"/>
    <property type="molecule type" value="Genomic_DNA"/>
</dbReference>
<name>A0A533QGU8_9BACT</name>